<protein>
    <recommendedName>
        <fullName evidence="3">DUF1828 domain-containing protein</fullName>
    </recommendedName>
</protein>
<evidence type="ECO:0000313" key="2">
    <source>
        <dbReference type="Proteomes" id="UP001446337"/>
    </source>
</evidence>
<organism evidence="1 2">
    <name type="scientific">Achromobacter denitrificans</name>
    <name type="common">Alcaligenes denitrificans</name>
    <dbReference type="NCBI Taxonomy" id="32002"/>
    <lineage>
        <taxon>Bacteria</taxon>
        <taxon>Pseudomonadati</taxon>
        <taxon>Pseudomonadota</taxon>
        <taxon>Betaproteobacteria</taxon>
        <taxon>Burkholderiales</taxon>
        <taxon>Alcaligenaceae</taxon>
        <taxon>Achromobacter</taxon>
    </lineage>
</organism>
<dbReference type="RefSeq" id="WP_343499222.1">
    <property type="nucleotide sequence ID" value="NZ_CP154792.1"/>
</dbReference>
<accession>A0ABZ3G774</accession>
<reference evidence="1 2" key="1">
    <citation type="submission" date="2024-05" db="EMBL/GenBank/DDBJ databases">
        <title>Achromobacter denitrificans. BP1, complete genome.</title>
        <authorList>
            <person name="Zhang B."/>
        </authorList>
    </citation>
    <scope>NUCLEOTIDE SEQUENCE [LARGE SCALE GENOMIC DNA]</scope>
    <source>
        <strain evidence="1 2">BP1</strain>
    </source>
</reference>
<sequence>MELTRTIKQAICALFEVHSDENGVQRIVTPLEYSGSGDRIVVRVRPEAHGFSIDENGESALYASMADGDVELESVQRWLAELPDHSPVSVDENEILRAHAPDERLIPAYIFRVAEAAQNLYALATARQPRKESDFKIKVAHAVEAAAQKVGFTYGTDVELPIAGEFKADHVIYSPTPLIVIAASGIQRLLEAELIHMRYQQENMPGFVLAAVESQRAVGAKQFERANYYTGKTVSFNPLDFSTLIASQIQ</sequence>
<keyword evidence="2" id="KW-1185">Reference proteome</keyword>
<evidence type="ECO:0000313" key="1">
    <source>
        <dbReference type="EMBL" id="XAN17614.1"/>
    </source>
</evidence>
<evidence type="ECO:0008006" key="3">
    <source>
        <dbReference type="Google" id="ProtNLM"/>
    </source>
</evidence>
<name>A0ABZ3G774_ACHDE</name>
<dbReference type="EMBL" id="CP154792">
    <property type="protein sequence ID" value="XAN17614.1"/>
    <property type="molecule type" value="Genomic_DNA"/>
</dbReference>
<dbReference type="Proteomes" id="UP001446337">
    <property type="component" value="Chromosome"/>
</dbReference>
<proteinExistence type="predicted"/>
<gene>
    <name evidence="1" type="ORF">AAIK43_06170</name>
</gene>